<protein>
    <submittedName>
        <fullName evidence="3">Uncharacterized protein</fullName>
    </submittedName>
</protein>
<gene>
    <name evidence="3" type="ORF">JOF57_004967</name>
</gene>
<dbReference type="Gene3D" id="2.130.10.10">
    <property type="entry name" value="YVTN repeat-like/Quinoprotein amine dehydrogenase"/>
    <property type="match status" value="1"/>
</dbReference>
<dbReference type="EMBL" id="JAGIOP010000002">
    <property type="protein sequence ID" value="MBP2455054.1"/>
    <property type="molecule type" value="Genomic_DNA"/>
</dbReference>
<feature type="compositionally biased region" description="Pro residues" evidence="1">
    <location>
        <begin position="1"/>
        <end position="13"/>
    </location>
</feature>
<comment type="caution">
    <text evidence="3">The sequence shown here is derived from an EMBL/GenBank/DDBJ whole genome shotgun (WGS) entry which is preliminary data.</text>
</comment>
<feature type="region of interest" description="Disordered" evidence="1">
    <location>
        <begin position="1"/>
        <end position="42"/>
    </location>
</feature>
<dbReference type="Proteomes" id="UP000694460">
    <property type="component" value="Unassembled WGS sequence"/>
</dbReference>
<reference evidence="3 4" key="1">
    <citation type="submission" date="2021-03" db="EMBL/GenBank/DDBJ databases">
        <title>Sequencing the genomes of 1000 actinobacteria strains.</title>
        <authorList>
            <person name="Klenk H.-P."/>
        </authorList>
    </citation>
    <scope>NUCLEOTIDE SEQUENCE [LARGE SCALE GENOMIC DNA]</scope>
    <source>
        <strain evidence="3 4">DSM 46713</strain>
    </source>
</reference>
<feature type="transmembrane region" description="Helical" evidence="2">
    <location>
        <begin position="75"/>
        <end position="99"/>
    </location>
</feature>
<evidence type="ECO:0000313" key="3">
    <source>
        <dbReference type="EMBL" id="MBP2455054.1"/>
    </source>
</evidence>
<dbReference type="SUPFAM" id="SSF50998">
    <property type="entry name" value="Quinoprotein alcohol dehydrogenase-like"/>
    <property type="match status" value="1"/>
</dbReference>
<evidence type="ECO:0000256" key="2">
    <source>
        <dbReference type="SAM" id="Phobius"/>
    </source>
</evidence>
<sequence length="556" mass="58918">MTYPPSGFPPPSGPYSAPDPFQGMSPPAYPNPFQQAGPPPWAPNPYGAGAWQAPVFQAGYGQAPPPPVPPRGNKWWLVITVVVAVVIAAAGTGTLLWWLNARGGESGGGDTTLSAASPLPTSVPPLGALRPPRDQLVPSLEKPLEKPRWSYKPDSFRTSILGGDAYTVVVSVDNYQQNKGVLAVDAGNGQPRWPKPVMPASLAGSSLNNMFSECVIDRAATTIGCAFSDGVQSTDRGIVLVFFDTATGAEKNSTKVPGTYWGEIRGMYSAGDGFVVVLEDEVVGYRADASVGWRTPNKQVDPRSTGHKNVAVYGDQGIVVLLDGRVLDASTGNPIVQGGSAVGSAAFASGFGLADGQTFDFYDFGGTKTASFPSEGFTFVDGFGTNGHRWSVGLNLQTSGSSGLYYPLAYNEASGDLRAFDPASGRALWTRHVGQDGTRSIAAYGNGTTCFILLRDDSAVRVKVQTCETDSDNPFVEAPTDVSVGTYLRFLGSDGQRMLFGTYTEHNDEVHNDEVVAIDGTTGQEVWRKSGVSNLALSLWAGGGLYSTYDGLFRWF</sequence>
<dbReference type="InterPro" id="IPR011047">
    <property type="entry name" value="Quinoprotein_ADH-like_sf"/>
</dbReference>
<dbReference type="InterPro" id="IPR015943">
    <property type="entry name" value="WD40/YVTN_repeat-like_dom_sf"/>
</dbReference>
<keyword evidence="2" id="KW-0812">Transmembrane</keyword>
<evidence type="ECO:0000313" key="4">
    <source>
        <dbReference type="Proteomes" id="UP000694460"/>
    </source>
</evidence>
<dbReference type="RefSeq" id="WP_209921281.1">
    <property type="nucleotide sequence ID" value="NZ_JAGIOP010000002.1"/>
</dbReference>
<organism evidence="3 4">
    <name type="scientific">Mycolicibacterium lutetiense</name>
    <dbReference type="NCBI Taxonomy" id="1641992"/>
    <lineage>
        <taxon>Bacteria</taxon>
        <taxon>Bacillati</taxon>
        <taxon>Actinomycetota</taxon>
        <taxon>Actinomycetes</taxon>
        <taxon>Mycobacteriales</taxon>
        <taxon>Mycobacteriaceae</taxon>
        <taxon>Mycolicibacterium</taxon>
    </lineage>
</organism>
<proteinExistence type="predicted"/>
<name>A0ABS4ZZW5_9MYCO</name>
<accession>A0ABS4ZZW5</accession>
<evidence type="ECO:0000256" key="1">
    <source>
        <dbReference type="SAM" id="MobiDB-lite"/>
    </source>
</evidence>
<keyword evidence="2" id="KW-1133">Transmembrane helix</keyword>
<keyword evidence="4" id="KW-1185">Reference proteome</keyword>
<keyword evidence="2" id="KW-0472">Membrane</keyword>